<keyword evidence="4 13" id="KW-0812">Transmembrane</keyword>
<evidence type="ECO:0000256" key="14">
    <source>
        <dbReference type="SAM" id="MobiDB-lite"/>
    </source>
</evidence>
<comment type="cofactor">
    <cofactor evidence="13">
        <name>Fe(2+)</name>
        <dbReference type="ChEBI" id="CHEBI:29033"/>
    </cofactor>
</comment>
<keyword evidence="18" id="KW-1185">Reference proteome</keyword>
<evidence type="ECO:0000256" key="4">
    <source>
        <dbReference type="ARBA" id="ARBA00022692"/>
    </source>
</evidence>
<dbReference type="PANTHER" id="PTHR11351">
    <property type="entry name" value="ACYL-COA DESATURASE"/>
    <property type="match status" value="1"/>
</dbReference>
<evidence type="ECO:0000256" key="12">
    <source>
        <dbReference type="ARBA" id="ARBA00023160"/>
    </source>
</evidence>
<dbReference type="InterPro" id="IPR015876">
    <property type="entry name" value="Acyl-CoA_DS"/>
</dbReference>
<dbReference type="InterPro" id="IPR005804">
    <property type="entry name" value="FA_desaturase_dom"/>
</dbReference>
<dbReference type="Pfam" id="PF00487">
    <property type="entry name" value="FA_desaturase"/>
    <property type="match status" value="1"/>
</dbReference>
<dbReference type="PRINTS" id="PR00075">
    <property type="entry name" value="FACDDSATRASE"/>
</dbReference>
<feature type="region of interest" description="Disordered" evidence="14">
    <location>
        <begin position="1"/>
        <end position="26"/>
    </location>
</feature>
<reference evidence="17 18" key="1">
    <citation type="submission" date="2020-04" db="EMBL/GenBank/DDBJ databases">
        <authorList>
            <person name="Wallbank WR R."/>
            <person name="Pardo Diaz C."/>
            <person name="Kozak K."/>
            <person name="Martin S."/>
            <person name="Jiggins C."/>
            <person name="Moest M."/>
            <person name="Warren A I."/>
            <person name="Byers J.R.P. K."/>
            <person name="Montejo-Kovacevich G."/>
            <person name="Yen C E."/>
        </authorList>
    </citation>
    <scope>NUCLEOTIDE SEQUENCE [LARGE SCALE GENOMIC DNA]</scope>
</reference>
<evidence type="ECO:0000256" key="11">
    <source>
        <dbReference type="ARBA" id="ARBA00023136"/>
    </source>
</evidence>
<dbReference type="AlphaFoldDB" id="A0A8S0Z2Z3"/>
<evidence type="ECO:0000256" key="2">
    <source>
        <dbReference type="ARBA" id="ARBA00009295"/>
    </source>
</evidence>
<evidence type="ECO:0000313" key="17">
    <source>
        <dbReference type="EMBL" id="CAB3227023.1"/>
    </source>
</evidence>
<evidence type="ECO:0000256" key="8">
    <source>
        <dbReference type="ARBA" id="ARBA00023002"/>
    </source>
</evidence>
<evidence type="ECO:0000256" key="5">
    <source>
        <dbReference type="ARBA" id="ARBA00022723"/>
    </source>
</evidence>
<keyword evidence="6" id="KW-0276">Fatty acid metabolism</keyword>
<feature type="transmembrane region" description="Helical" evidence="15">
    <location>
        <begin position="249"/>
        <end position="270"/>
    </location>
</feature>
<keyword evidence="10" id="KW-0443">Lipid metabolism</keyword>
<proteinExistence type="inferred from homology"/>
<evidence type="ECO:0000256" key="9">
    <source>
        <dbReference type="ARBA" id="ARBA00023004"/>
    </source>
</evidence>
<dbReference type="Proteomes" id="UP000494106">
    <property type="component" value="Unassembled WGS sequence"/>
</dbReference>
<dbReference type="PROSITE" id="PS00476">
    <property type="entry name" value="FATTY_ACID_DESATUR_1"/>
    <property type="match status" value="1"/>
</dbReference>
<feature type="transmembrane region" description="Helical" evidence="15">
    <location>
        <begin position="74"/>
        <end position="92"/>
    </location>
</feature>
<keyword evidence="8 13" id="KW-0560">Oxidoreductase</keyword>
<evidence type="ECO:0000256" key="1">
    <source>
        <dbReference type="ARBA" id="ARBA00004141"/>
    </source>
</evidence>
<keyword evidence="3 13" id="KW-0444">Lipid biosynthesis</keyword>
<dbReference type="CDD" id="cd03505">
    <property type="entry name" value="Delta9-FADS-like"/>
    <property type="match status" value="1"/>
</dbReference>
<evidence type="ECO:0000256" key="15">
    <source>
        <dbReference type="SAM" id="Phobius"/>
    </source>
</evidence>
<comment type="similarity">
    <text evidence="2 13">Belongs to the fatty acid desaturase type 1 family.</text>
</comment>
<comment type="caution">
    <text evidence="17">The sequence shown here is derived from an EMBL/GenBank/DDBJ whole genome shotgun (WGS) entry which is preliminary data.</text>
</comment>
<comment type="domain">
    <text evidence="13">The histidine box domains are involved in binding the catalytic metal ions.</text>
</comment>
<feature type="transmembrane region" description="Helical" evidence="15">
    <location>
        <begin position="216"/>
        <end position="237"/>
    </location>
</feature>
<dbReference type="EMBL" id="CADEBC010000232">
    <property type="protein sequence ID" value="CAB3227023.1"/>
    <property type="molecule type" value="Genomic_DNA"/>
</dbReference>
<dbReference type="GO" id="GO:0004768">
    <property type="term" value="F:stearoyl-CoA 9-desaturase activity"/>
    <property type="evidence" value="ECO:0007669"/>
    <property type="project" value="TreeGrafter"/>
</dbReference>
<evidence type="ECO:0000313" key="18">
    <source>
        <dbReference type="Proteomes" id="UP000494106"/>
    </source>
</evidence>
<dbReference type="InterPro" id="IPR001522">
    <property type="entry name" value="FADS-1_CS"/>
</dbReference>
<evidence type="ECO:0000256" key="13">
    <source>
        <dbReference type="RuleBase" id="RU000581"/>
    </source>
</evidence>
<protein>
    <recommendedName>
        <fullName evidence="16">Fatty acid desaturase domain-containing protein</fullName>
    </recommendedName>
</protein>
<keyword evidence="5" id="KW-0479">Metal-binding</keyword>
<keyword evidence="9" id="KW-0408">Iron</keyword>
<name>A0A8S0Z2Z3_ARCPL</name>
<feature type="domain" description="Fatty acid desaturase" evidence="16">
    <location>
        <begin position="96"/>
        <end position="303"/>
    </location>
</feature>
<dbReference type="GO" id="GO:0005789">
    <property type="term" value="C:endoplasmic reticulum membrane"/>
    <property type="evidence" value="ECO:0007669"/>
    <property type="project" value="TreeGrafter"/>
</dbReference>
<feature type="transmembrane region" description="Helical" evidence="15">
    <location>
        <begin position="98"/>
        <end position="119"/>
    </location>
</feature>
<organism evidence="17 18">
    <name type="scientific">Arctia plantaginis</name>
    <name type="common">Wood tiger moth</name>
    <name type="synonym">Phalaena plantaginis</name>
    <dbReference type="NCBI Taxonomy" id="874455"/>
    <lineage>
        <taxon>Eukaryota</taxon>
        <taxon>Metazoa</taxon>
        <taxon>Ecdysozoa</taxon>
        <taxon>Arthropoda</taxon>
        <taxon>Hexapoda</taxon>
        <taxon>Insecta</taxon>
        <taxon>Pterygota</taxon>
        <taxon>Neoptera</taxon>
        <taxon>Endopterygota</taxon>
        <taxon>Lepidoptera</taxon>
        <taxon>Glossata</taxon>
        <taxon>Ditrysia</taxon>
        <taxon>Noctuoidea</taxon>
        <taxon>Erebidae</taxon>
        <taxon>Arctiinae</taxon>
        <taxon>Arctia</taxon>
    </lineage>
</organism>
<dbReference type="OrthoDB" id="10260134at2759"/>
<keyword evidence="7 15" id="KW-1133">Transmembrane helix</keyword>
<dbReference type="GO" id="GO:0006636">
    <property type="term" value="P:unsaturated fatty acid biosynthetic process"/>
    <property type="evidence" value="ECO:0007669"/>
    <property type="project" value="TreeGrafter"/>
</dbReference>
<feature type="transmembrane region" description="Helical" evidence="15">
    <location>
        <begin position="131"/>
        <end position="153"/>
    </location>
</feature>
<evidence type="ECO:0000256" key="3">
    <source>
        <dbReference type="ARBA" id="ARBA00022516"/>
    </source>
</evidence>
<evidence type="ECO:0000256" key="7">
    <source>
        <dbReference type="ARBA" id="ARBA00022989"/>
    </source>
</evidence>
<keyword evidence="12 13" id="KW-0275">Fatty acid biosynthesis</keyword>
<dbReference type="PANTHER" id="PTHR11351:SF31">
    <property type="entry name" value="DESATURASE 1, ISOFORM A-RELATED"/>
    <property type="match status" value="1"/>
</dbReference>
<comment type="subcellular location">
    <subcellularLocation>
        <location evidence="1">Membrane</location>
        <topology evidence="1">Multi-pass membrane protein</topology>
    </subcellularLocation>
</comment>
<sequence>MRDTSVPTPYECPSPLFSSSPSPNKREGKILPLTHVLDKPVGTMSKVITETEEPSVAEVPNVVHRKYKLVYRNFVTFGYGHLAAVYGLYLCFTEAKWATIALGYVMLIISEIGITAGAHRLWTHKAYKAKLPLQIILMLMNCISFQNTVTTWVRDHRLHHKYSDTDADPHNASRGFFFSHMGWLLVKKHPEVLKKGKQIDMSDIESNPVLVFQKMYAFPLIAMVCFILPTIVPVYCWGESWSISWHINMLRYILNLHITFMVNSVAHIWGNKGYDRNILPAQNVAVSIATCGEGYHNYHHVFPWDYRAAELGNNYLNVTTKFIDFFAAIGWAYDLKTVSDDVIRQRVQRTGDGTDLWGFGNKINYMESEKQ</sequence>
<evidence type="ECO:0000259" key="16">
    <source>
        <dbReference type="Pfam" id="PF00487"/>
    </source>
</evidence>
<gene>
    <name evidence="17" type="ORF">APLA_LOCUS3194</name>
</gene>
<feature type="compositionally biased region" description="Low complexity" evidence="14">
    <location>
        <begin position="13"/>
        <end position="23"/>
    </location>
</feature>
<evidence type="ECO:0000256" key="6">
    <source>
        <dbReference type="ARBA" id="ARBA00022832"/>
    </source>
</evidence>
<dbReference type="GO" id="GO:0005506">
    <property type="term" value="F:iron ion binding"/>
    <property type="evidence" value="ECO:0007669"/>
    <property type="project" value="TreeGrafter"/>
</dbReference>
<evidence type="ECO:0000256" key="10">
    <source>
        <dbReference type="ARBA" id="ARBA00023098"/>
    </source>
</evidence>
<accession>A0A8S0Z2Z3</accession>
<keyword evidence="11 15" id="KW-0472">Membrane</keyword>